<name>A0A157ZVY5_9BURK</name>
<evidence type="ECO:0000256" key="9">
    <source>
        <dbReference type="ARBA" id="ARBA00022636"/>
    </source>
</evidence>
<comment type="function">
    <text evidence="1 15">Binds the cellulose synthase activator, bis-(3'-5') cyclic diguanylic acid (c-di-GMP).</text>
</comment>
<feature type="region of interest" description="Disordered" evidence="16">
    <location>
        <begin position="100"/>
        <end position="120"/>
    </location>
</feature>
<dbReference type="EMBL" id="FCOB02000004">
    <property type="protein sequence ID" value="SAK49698.1"/>
    <property type="molecule type" value="Genomic_DNA"/>
</dbReference>
<dbReference type="Gene3D" id="2.60.120.260">
    <property type="entry name" value="Galactose-binding domain-like"/>
    <property type="match status" value="1"/>
</dbReference>
<dbReference type="PRINTS" id="PR01440">
    <property type="entry name" value="CELLSNTHASEB"/>
</dbReference>
<dbReference type="InterPro" id="IPR003920">
    <property type="entry name" value="Cell_synth_B"/>
</dbReference>
<dbReference type="PANTHER" id="PTHR39083">
    <property type="entry name" value="CYCLIC DI-GMP-BINDING PROTEIN"/>
    <property type="match status" value="1"/>
</dbReference>
<evidence type="ECO:0000256" key="14">
    <source>
        <dbReference type="ARBA" id="ARBA00033444"/>
    </source>
</evidence>
<keyword evidence="13" id="KW-0472">Membrane</keyword>
<evidence type="ECO:0000256" key="11">
    <source>
        <dbReference type="ARBA" id="ARBA00022916"/>
    </source>
</evidence>
<evidence type="ECO:0000256" key="7">
    <source>
        <dbReference type="ARBA" id="ARBA00022475"/>
    </source>
</evidence>
<sequence length="413" mass="43214">MGMGMSKFRVENEAGKRAPCFYERPLGRARIAFMALQIAFAATFATLAAAATGAPGAASESAQQATGVGAVPAPGPAVVYNPAAIAQPALAMPVPAFSGKPDKPLGSRTPTTADPGTLVPGGRRQTLSFFDYGALDPLQLRGTDGQNGIAFSVRGDEVVTAAILHLIYSYSPSLLPSTSQLKLLINGEVAATLPVPREQAGMLVARDVAIDPRFITEFNHLNVQLIGHYTQQCEDPSNSALWATVSNASSLDLTYASIASKPDLAALPQPFFDRRDVRRLQLPFVFAGKPSLGELEAAGMVASYFGSLAGYRGAIFPAQTDNVPLSGNAVVFAVGDAKVAGVDIPPVSGPTIALVERDANARGRLLLVLGRDDNELKIAAKALGVGQNTLSGTSATITQFNDLQPRRPYDAPN</sequence>
<evidence type="ECO:0000256" key="16">
    <source>
        <dbReference type="SAM" id="MobiDB-lite"/>
    </source>
</evidence>
<evidence type="ECO:0000256" key="2">
    <source>
        <dbReference type="ARBA" id="ARBA00004377"/>
    </source>
</evidence>
<dbReference type="GO" id="GO:0006011">
    <property type="term" value="P:UDP-alpha-D-glucose metabolic process"/>
    <property type="evidence" value="ECO:0007669"/>
    <property type="project" value="InterPro"/>
</dbReference>
<evidence type="ECO:0000313" key="18">
    <source>
        <dbReference type="Proteomes" id="UP000054978"/>
    </source>
</evidence>
<evidence type="ECO:0000256" key="15">
    <source>
        <dbReference type="RuleBase" id="RU365021"/>
    </source>
</evidence>
<keyword evidence="9 15" id="KW-0973">c-di-GMP</keyword>
<dbReference type="Pfam" id="PF03170">
    <property type="entry name" value="BcsB"/>
    <property type="match status" value="1"/>
</dbReference>
<evidence type="ECO:0000256" key="1">
    <source>
        <dbReference type="ARBA" id="ARBA00002057"/>
    </source>
</evidence>
<evidence type="ECO:0000256" key="4">
    <source>
        <dbReference type="ARBA" id="ARBA00010714"/>
    </source>
</evidence>
<keyword evidence="11 15" id="KW-0135">Cellulose biosynthesis</keyword>
<dbReference type="Proteomes" id="UP000054978">
    <property type="component" value="Unassembled WGS sequence"/>
</dbReference>
<comment type="similarity">
    <text evidence="4 15">Belongs to the AcsB/BcsB family.</text>
</comment>
<dbReference type="AlphaFoldDB" id="A0A157ZVY5"/>
<gene>
    <name evidence="17" type="ORF">AWB83_01081</name>
</gene>
<organism evidence="17 18">
    <name type="scientific">Caballeronia ptereochthonis</name>
    <dbReference type="NCBI Taxonomy" id="1777144"/>
    <lineage>
        <taxon>Bacteria</taxon>
        <taxon>Pseudomonadati</taxon>
        <taxon>Pseudomonadota</taxon>
        <taxon>Betaproteobacteria</taxon>
        <taxon>Burkholderiales</taxon>
        <taxon>Burkholderiaceae</taxon>
        <taxon>Caballeronia</taxon>
    </lineage>
</organism>
<dbReference type="GO" id="GO:0030244">
    <property type="term" value="P:cellulose biosynthetic process"/>
    <property type="evidence" value="ECO:0007669"/>
    <property type="project" value="UniProtKB-KW"/>
</dbReference>
<evidence type="ECO:0000256" key="5">
    <source>
        <dbReference type="ARBA" id="ARBA00011437"/>
    </source>
</evidence>
<keyword evidence="10" id="KW-0812">Transmembrane</keyword>
<evidence type="ECO:0000256" key="6">
    <source>
        <dbReference type="ARBA" id="ARBA00021844"/>
    </source>
</evidence>
<evidence type="ECO:0000256" key="13">
    <source>
        <dbReference type="ARBA" id="ARBA00023136"/>
    </source>
</evidence>
<dbReference type="UniPathway" id="UPA00694"/>
<dbReference type="InterPro" id="IPR018513">
    <property type="entry name" value="Cell_synthase_bac"/>
</dbReference>
<comment type="caution">
    <text evidence="17">The sequence shown here is derived from an EMBL/GenBank/DDBJ whole genome shotgun (WGS) entry which is preliminary data.</text>
</comment>
<reference evidence="17" key="1">
    <citation type="submission" date="2016-01" db="EMBL/GenBank/DDBJ databases">
        <authorList>
            <person name="Peeters C."/>
        </authorList>
    </citation>
    <scope>NUCLEOTIDE SEQUENCE [LARGE SCALE GENOMIC DNA]</scope>
    <source>
        <strain evidence="17">LMG 29326</strain>
    </source>
</reference>
<keyword evidence="7 15" id="KW-1003">Cell membrane</keyword>
<keyword evidence="8 15" id="KW-0997">Cell inner membrane</keyword>
<keyword evidence="18" id="KW-1185">Reference proteome</keyword>
<comment type="subunit">
    <text evidence="5 15">Tightly associated with the cellulose synthase catalytic subunit.</text>
</comment>
<evidence type="ECO:0000313" key="17">
    <source>
        <dbReference type="EMBL" id="SAK49698.1"/>
    </source>
</evidence>
<proteinExistence type="inferred from homology"/>
<keyword evidence="12" id="KW-1133">Transmembrane helix</keyword>
<dbReference type="GO" id="GO:0005886">
    <property type="term" value="C:plasma membrane"/>
    <property type="evidence" value="ECO:0007669"/>
    <property type="project" value="UniProtKB-SubCell"/>
</dbReference>
<accession>A0A157ZVY5</accession>
<evidence type="ECO:0000256" key="3">
    <source>
        <dbReference type="ARBA" id="ARBA00005186"/>
    </source>
</evidence>
<protein>
    <recommendedName>
        <fullName evidence="6 15">Cyclic di-GMP-binding protein</fullName>
    </recommendedName>
    <alternativeName>
        <fullName evidence="14 15">Cellulose synthase regulatory subunit</fullName>
    </alternativeName>
</protein>
<evidence type="ECO:0000256" key="10">
    <source>
        <dbReference type="ARBA" id="ARBA00022692"/>
    </source>
</evidence>
<dbReference type="PANTHER" id="PTHR39083:SF1">
    <property type="entry name" value="CYCLIC DI-GMP-BINDING PROTEIN"/>
    <property type="match status" value="1"/>
</dbReference>
<comment type="pathway">
    <text evidence="3 15">Glycan metabolism; bacterial cellulose biosynthesis.</text>
</comment>
<comment type="subcellular location">
    <subcellularLocation>
        <location evidence="2">Cell inner membrane</location>
        <topology evidence="2">Single-pass membrane protein</topology>
    </subcellularLocation>
</comment>
<dbReference type="STRING" id="1777144.AWB83_01081"/>
<evidence type="ECO:0000256" key="8">
    <source>
        <dbReference type="ARBA" id="ARBA00022519"/>
    </source>
</evidence>
<evidence type="ECO:0000256" key="12">
    <source>
        <dbReference type="ARBA" id="ARBA00022989"/>
    </source>
</evidence>